<dbReference type="InterPro" id="IPR054206">
    <property type="entry name" value="DUF6912"/>
</dbReference>
<dbReference type="EMBL" id="AQHZ01000005">
    <property type="protein sequence ID" value="ENO18942.1"/>
    <property type="molecule type" value="Genomic_DNA"/>
</dbReference>
<keyword evidence="2" id="KW-1185">Reference proteome</keyword>
<proteinExistence type="predicted"/>
<dbReference type="PATRIC" id="fig|888050.3.peg.271"/>
<dbReference type="eggNOG" id="ENOG50328GH">
    <property type="taxonomic scope" value="Bacteria"/>
</dbReference>
<dbReference type="Pfam" id="PF21853">
    <property type="entry name" value="DUF6912"/>
    <property type="match status" value="1"/>
</dbReference>
<protein>
    <submittedName>
        <fullName evidence="1">Uncharacterized protein</fullName>
    </submittedName>
</protein>
<evidence type="ECO:0000313" key="1">
    <source>
        <dbReference type="EMBL" id="ENO18942.1"/>
    </source>
</evidence>
<dbReference type="AlphaFoldDB" id="N6X6D5"/>
<evidence type="ECO:0000313" key="2">
    <source>
        <dbReference type="Proteomes" id="UP000013015"/>
    </source>
</evidence>
<accession>N6X6D5</accession>
<name>N6X6D5_9ACTO</name>
<comment type="caution">
    <text evidence="1">The sequence shown here is derived from an EMBL/GenBank/DDBJ whole genome shotgun (WGS) entry which is preliminary data.</text>
</comment>
<sequence length="154" mass="16351">MRVYLPLLGSELLGDSLSSRRGFTVIAPNAADSETIEVLEDDAQTEAALVSLMELREREGEPMVRLIAAADVADTALEGEGEGEGVVETAEIAVSWSEVVAILADSGEAAPAVLKVVEASEQDEADEAVAALWEHALEWFDVSERESLARALGL</sequence>
<organism evidence="1 2">
    <name type="scientific">Schaalia cardiffensis F0333</name>
    <dbReference type="NCBI Taxonomy" id="888050"/>
    <lineage>
        <taxon>Bacteria</taxon>
        <taxon>Bacillati</taxon>
        <taxon>Actinomycetota</taxon>
        <taxon>Actinomycetes</taxon>
        <taxon>Actinomycetales</taxon>
        <taxon>Actinomycetaceae</taxon>
        <taxon>Schaalia</taxon>
    </lineage>
</organism>
<reference evidence="1 2" key="1">
    <citation type="submission" date="2013-03" db="EMBL/GenBank/DDBJ databases">
        <title>Reference genome for the Human Microbiome Project.</title>
        <authorList>
            <person name="Aqrawi P."/>
            <person name="Ayvaz T."/>
            <person name="Bess C."/>
            <person name="Blankenburg K."/>
            <person name="Coyle M."/>
            <person name="Deng J."/>
            <person name="Forbes L."/>
            <person name="Fowler G."/>
            <person name="Francisco L."/>
            <person name="Fu Q."/>
            <person name="Gibbs R."/>
            <person name="Gross S."/>
            <person name="Gubbala S."/>
            <person name="Hale W."/>
            <person name="Hemphill L."/>
            <person name="Highlander S."/>
            <person name="Hirani K."/>
            <person name="Jackson L."/>
            <person name="Jakkamsetti A."/>
            <person name="Javaid M."/>
            <person name="Jayaseelan J.C."/>
            <person name="Jiang H."/>
            <person name="Joshi V."/>
            <person name="Korchina V."/>
            <person name="Kovar C."/>
            <person name="Lara F."/>
            <person name="Lee S."/>
            <person name="Liu Y."/>
            <person name="Mata R."/>
            <person name="Mathew T."/>
            <person name="Munidasa M."/>
            <person name="Muzny D."/>
            <person name="Nazareth L."/>
            <person name="Ngo R."/>
            <person name="Nguyen L."/>
            <person name="Nguyen N."/>
            <person name="Okwuonu G."/>
            <person name="Ongeri F."/>
            <person name="Palculict T."/>
            <person name="Patil S."/>
            <person name="Petrosino J."/>
            <person name="Pham C."/>
            <person name="Pham P."/>
            <person name="Pu L.-L."/>
            <person name="Qin X."/>
            <person name="Qu J."/>
            <person name="Reid J."/>
            <person name="Ross M."/>
            <person name="Ruth R."/>
            <person name="Saada N."/>
            <person name="San Lucas F."/>
            <person name="Santibanez J."/>
            <person name="Shang Y."/>
            <person name="Simmons D."/>
            <person name="Song X.-Z."/>
            <person name="Tang L.-Y."/>
            <person name="Thornton R."/>
            <person name="Warren J."/>
            <person name="Weissenberger G."/>
            <person name="Wilczek-Boney K."/>
            <person name="Worley K."/>
            <person name="Youmans B."/>
            <person name="Zhang J."/>
            <person name="Zhang L."/>
            <person name="Zhao Z."/>
            <person name="Zhou C."/>
            <person name="Zhu D."/>
            <person name="Zhu Y."/>
        </authorList>
    </citation>
    <scope>NUCLEOTIDE SEQUENCE [LARGE SCALE GENOMIC DNA]</scope>
    <source>
        <strain evidence="1 2">F0333</strain>
    </source>
</reference>
<dbReference type="STRING" id="888050.HMPREF9004_0277"/>
<dbReference type="OrthoDB" id="3253180at2"/>
<dbReference type="HOGENOM" id="CLU_108513_1_0_11"/>
<dbReference type="RefSeq" id="WP_005961943.1">
    <property type="nucleotide sequence ID" value="NZ_CP040505.1"/>
</dbReference>
<gene>
    <name evidence="1" type="ORF">HMPREF9004_0277</name>
</gene>
<dbReference type="Proteomes" id="UP000013015">
    <property type="component" value="Unassembled WGS sequence"/>
</dbReference>